<keyword evidence="1" id="KW-0175">Coiled coil</keyword>
<evidence type="ECO:0000256" key="1">
    <source>
        <dbReference type="SAM" id="Coils"/>
    </source>
</evidence>
<keyword evidence="2" id="KW-0472">Membrane</keyword>
<feature type="coiled-coil region" evidence="1">
    <location>
        <begin position="1"/>
        <end position="50"/>
    </location>
</feature>
<dbReference type="Proteomes" id="UP000290172">
    <property type="component" value="Unassembled WGS sequence"/>
</dbReference>
<reference evidence="3 4" key="1">
    <citation type="submission" date="2017-10" db="EMBL/GenBank/DDBJ databases">
        <title>Genomics of the genus Arcobacter.</title>
        <authorList>
            <person name="Perez-Cataluna A."/>
            <person name="Figueras M.J."/>
        </authorList>
    </citation>
    <scope>NUCLEOTIDE SEQUENCE [LARGE SCALE GENOMIC DNA]</scope>
    <source>
        <strain evidence="3 4">CECT 8993</strain>
    </source>
</reference>
<protein>
    <submittedName>
        <fullName evidence="3">Uncharacterized protein</fullName>
    </submittedName>
</protein>
<gene>
    <name evidence="3" type="ORF">CRV08_15550</name>
</gene>
<keyword evidence="2" id="KW-0812">Transmembrane</keyword>
<dbReference type="RefSeq" id="WP_128983784.1">
    <property type="nucleotide sequence ID" value="NZ_PDKJ01000031.1"/>
</dbReference>
<dbReference type="EMBL" id="PDKJ01000031">
    <property type="protein sequence ID" value="RXJ65261.1"/>
    <property type="molecule type" value="Genomic_DNA"/>
</dbReference>
<evidence type="ECO:0000313" key="4">
    <source>
        <dbReference type="Proteomes" id="UP000290172"/>
    </source>
</evidence>
<organism evidence="3 4">
    <name type="scientific">Halarcobacter ebronensis</name>
    <dbReference type="NCBI Taxonomy" id="1462615"/>
    <lineage>
        <taxon>Bacteria</taxon>
        <taxon>Pseudomonadati</taxon>
        <taxon>Campylobacterota</taxon>
        <taxon>Epsilonproteobacteria</taxon>
        <taxon>Campylobacterales</taxon>
        <taxon>Arcobacteraceae</taxon>
        <taxon>Halarcobacter</taxon>
    </lineage>
</organism>
<evidence type="ECO:0000256" key="2">
    <source>
        <dbReference type="SAM" id="Phobius"/>
    </source>
</evidence>
<proteinExistence type="predicted"/>
<feature type="transmembrane region" description="Helical" evidence="2">
    <location>
        <begin position="60"/>
        <end position="80"/>
    </location>
</feature>
<comment type="caution">
    <text evidence="3">The sequence shown here is derived from an EMBL/GenBank/DDBJ whole genome shotgun (WGS) entry which is preliminary data.</text>
</comment>
<name>A0A4Q0Y987_9BACT</name>
<keyword evidence="2" id="KW-1133">Transmembrane helix</keyword>
<accession>A0A4Q0Y987</accession>
<dbReference type="AlphaFoldDB" id="A0A4Q0Y987"/>
<sequence>MSNENDKYQNILAQLHELNRQNLLMENERNEQLQDRIEYLTKIIENKKDNNNTSTTVTQIAYSLVALSIINIILVVLILFNLNTNSSQLQTDIPIETKISTIEDKKEFIPKIEPDEIEKKEETDNNQEDVVTFEGNSMHTLEDEKYEDIKPIIKKDTIYTCEDDNYNRVYKIPYTVDIKGKLYQDKFIFILQNNSGTKKCKIAKSEM</sequence>
<evidence type="ECO:0000313" key="3">
    <source>
        <dbReference type="EMBL" id="RXJ65261.1"/>
    </source>
</evidence>